<dbReference type="AlphaFoldDB" id="A0A4P6EQQ5"/>
<gene>
    <name evidence="2" type="ORF">ET495_11545</name>
</gene>
<keyword evidence="3" id="KW-1185">Reference proteome</keyword>
<accession>A0A4P6EQQ5</accession>
<name>A0A4P6EQQ5_9MICO</name>
<feature type="chain" id="PRO_5039409134" evidence="1">
    <location>
        <begin position="27"/>
        <end position="61"/>
    </location>
</feature>
<dbReference type="KEGG" id="xyl:ET495_11545"/>
<evidence type="ECO:0000313" key="2">
    <source>
        <dbReference type="EMBL" id="QAY63769.1"/>
    </source>
</evidence>
<sequence length="61" mass="6044">MSGSLSLRRAGFVAPMVGLLVMGAGAATADAAPADATITFTPATQYVRYGDAVSIGGRARG</sequence>
<keyword evidence="1" id="KW-0732">Signal</keyword>
<evidence type="ECO:0000313" key="3">
    <source>
        <dbReference type="Proteomes" id="UP000291758"/>
    </source>
</evidence>
<evidence type="ECO:0000256" key="1">
    <source>
        <dbReference type="SAM" id="SignalP"/>
    </source>
</evidence>
<dbReference type="RefSeq" id="WP_129204929.1">
    <property type="nucleotide sequence ID" value="NZ_CP035495.1"/>
</dbReference>
<organism evidence="2 3">
    <name type="scientific">Xylanimonas allomyrinae</name>
    <dbReference type="NCBI Taxonomy" id="2509459"/>
    <lineage>
        <taxon>Bacteria</taxon>
        <taxon>Bacillati</taxon>
        <taxon>Actinomycetota</taxon>
        <taxon>Actinomycetes</taxon>
        <taxon>Micrococcales</taxon>
        <taxon>Promicromonosporaceae</taxon>
        <taxon>Xylanimonas</taxon>
    </lineage>
</organism>
<dbReference type="Proteomes" id="UP000291758">
    <property type="component" value="Chromosome"/>
</dbReference>
<proteinExistence type="predicted"/>
<protein>
    <submittedName>
        <fullName evidence="2">Uncharacterized protein</fullName>
    </submittedName>
</protein>
<dbReference type="EMBL" id="CP035495">
    <property type="protein sequence ID" value="QAY63769.1"/>
    <property type="molecule type" value="Genomic_DNA"/>
</dbReference>
<feature type="signal peptide" evidence="1">
    <location>
        <begin position="1"/>
        <end position="26"/>
    </location>
</feature>
<reference evidence="2 3" key="1">
    <citation type="submission" date="2019-01" db="EMBL/GenBank/DDBJ databases">
        <title>Genome sequencing of strain 2JSPR-7.</title>
        <authorList>
            <person name="Heo J."/>
            <person name="Kim S.-J."/>
            <person name="Kim J.-S."/>
            <person name="Hong S.-B."/>
            <person name="Kwon S.-W."/>
        </authorList>
    </citation>
    <scope>NUCLEOTIDE SEQUENCE [LARGE SCALE GENOMIC DNA]</scope>
    <source>
        <strain evidence="2 3">2JSPR-7</strain>
    </source>
</reference>